<gene>
    <name evidence="10" type="ordered locus">Oter_1616</name>
</gene>
<dbReference type="Gene3D" id="1.10.287.130">
    <property type="match status" value="1"/>
</dbReference>
<evidence type="ECO:0000256" key="2">
    <source>
        <dbReference type="ARBA" id="ARBA00012438"/>
    </source>
</evidence>
<dbReference type="InterPro" id="IPR036890">
    <property type="entry name" value="HATPase_C_sf"/>
</dbReference>
<evidence type="ECO:0000313" key="10">
    <source>
        <dbReference type="EMBL" id="ACB74900.1"/>
    </source>
</evidence>
<evidence type="ECO:0000256" key="7">
    <source>
        <dbReference type="ARBA" id="ARBA00022989"/>
    </source>
</evidence>
<dbReference type="STRING" id="452637.Oter_1616"/>
<keyword evidence="11" id="KW-1185">Reference proteome</keyword>
<evidence type="ECO:0000256" key="6">
    <source>
        <dbReference type="ARBA" id="ARBA00022777"/>
    </source>
</evidence>
<dbReference type="PROSITE" id="PS50109">
    <property type="entry name" value="HIS_KIN"/>
    <property type="match status" value="1"/>
</dbReference>
<dbReference type="GO" id="GO:0005886">
    <property type="term" value="C:plasma membrane"/>
    <property type="evidence" value="ECO:0007669"/>
    <property type="project" value="TreeGrafter"/>
</dbReference>
<dbReference type="Gene3D" id="3.30.565.10">
    <property type="entry name" value="Histidine kinase-like ATPase, C-terminal domain"/>
    <property type="match status" value="1"/>
</dbReference>
<comment type="catalytic activity">
    <reaction evidence="1">
        <text>ATP + protein L-histidine = ADP + protein N-phospho-L-histidine.</text>
        <dbReference type="EC" id="2.7.13.3"/>
    </reaction>
</comment>
<feature type="domain" description="Histidine kinase" evidence="9">
    <location>
        <begin position="367"/>
        <end position="581"/>
    </location>
</feature>
<accession>B1ZUL6</accession>
<evidence type="ECO:0000256" key="4">
    <source>
        <dbReference type="ARBA" id="ARBA00022679"/>
    </source>
</evidence>
<dbReference type="EC" id="2.7.13.3" evidence="2"/>
<dbReference type="EMBL" id="CP001032">
    <property type="protein sequence ID" value="ACB74900.1"/>
    <property type="molecule type" value="Genomic_DNA"/>
</dbReference>
<dbReference type="InterPro" id="IPR003661">
    <property type="entry name" value="HisK_dim/P_dom"/>
</dbReference>
<dbReference type="InterPro" id="IPR036097">
    <property type="entry name" value="HisK_dim/P_sf"/>
</dbReference>
<dbReference type="Pfam" id="PF00512">
    <property type="entry name" value="HisKA"/>
    <property type="match status" value="1"/>
</dbReference>
<dbReference type="InterPro" id="IPR003594">
    <property type="entry name" value="HATPase_dom"/>
</dbReference>
<dbReference type="SUPFAM" id="SSF47384">
    <property type="entry name" value="Homodimeric domain of signal transducing histidine kinase"/>
    <property type="match status" value="1"/>
</dbReference>
<dbReference type="InterPro" id="IPR005467">
    <property type="entry name" value="His_kinase_dom"/>
</dbReference>
<keyword evidence="5 8" id="KW-0812">Transmembrane</keyword>
<evidence type="ECO:0000259" key="9">
    <source>
        <dbReference type="PROSITE" id="PS50109"/>
    </source>
</evidence>
<dbReference type="PANTHER" id="PTHR45436:SF5">
    <property type="entry name" value="SENSOR HISTIDINE KINASE TRCS"/>
    <property type="match status" value="1"/>
</dbReference>
<dbReference type="HOGENOM" id="CLU_484787_0_0_0"/>
<dbReference type="KEGG" id="ote:Oter_1616"/>
<protein>
    <recommendedName>
        <fullName evidence="2">histidine kinase</fullName>
        <ecNumber evidence="2">2.7.13.3</ecNumber>
    </recommendedName>
</protein>
<dbReference type="PANTHER" id="PTHR45436">
    <property type="entry name" value="SENSOR HISTIDINE KINASE YKOH"/>
    <property type="match status" value="1"/>
</dbReference>
<dbReference type="CDD" id="cd00082">
    <property type="entry name" value="HisKA"/>
    <property type="match status" value="1"/>
</dbReference>
<keyword evidence="8" id="KW-0472">Membrane</keyword>
<feature type="transmembrane region" description="Helical" evidence="8">
    <location>
        <begin position="20"/>
        <end position="38"/>
    </location>
</feature>
<keyword evidence="7 8" id="KW-1133">Transmembrane helix</keyword>
<evidence type="ECO:0000313" key="11">
    <source>
        <dbReference type="Proteomes" id="UP000007013"/>
    </source>
</evidence>
<dbReference type="InterPro" id="IPR050428">
    <property type="entry name" value="TCS_sensor_his_kinase"/>
</dbReference>
<dbReference type="OrthoDB" id="9813151at2"/>
<evidence type="ECO:0000256" key="5">
    <source>
        <dbReference type="ARBA" id="ARBA00022692"/>
    </source>
</evidence>
<evidence type="ECO:0000256" key="3">
    <source>
        <dbReference type="ARBA" id="ARBA00022553"/>
    </source>
</evidence>
<keyword evidence="6 10" id="KW-0418">Kinase</keyword>
<evidence type="ECO:0000256" key="1">
    <source>
        <dbReference type="ARBA" id="ARBA00000085"/>
    </source>
</evidence>
<proteinExistence type="predicted"/>
<dbReference type="CDD" id="cd00075">
    <property type="entry name" value="HATPase"/>
    <property type="match status" value="1"/>
</dbReference>
<dbReference type="SUPFAM" id="SSF55874">
    <property type="entry name" value="ATPase domain of HSP90 chaperone/DNA topoisomerase II/histidine kinase"/>
    <property type="match status" value="1"/>
</dbReference>
<keyword evidence="3" id="KW-0597">Phosphoprotein</keyword>
<feature type="transmembrane region" description="Helical" evidence="8">
    <location>
        <begin position="301"/>
        <end position="323"/>
    </location>
</feature>
<dbReference type="Pfam" id="PF02518">
    <property type="entry name" value="HATPase_c"/>
    <property type="match status" value="1"/>
</dbReference>
<reference evidence="10 11" key="1">
    <citation type="journal article" date="2011" name="J. Bacteriol.">
        <title>Genome sequence of the verrucomicrobium Opitutus terrae PB90-1, an abundant inhabitant of rice paddy soil ecosystems.</title>
        <authorList>
            <person name="van Passel M.W."/>
            <person name="Kant R."/>
            <person name="Palva A."/>
            <person name="Copeland A."/>
            <person name="Lucas S."/>
            <person name="Lapidus A."/>
            <person name="Glavina del Rio T."/>
            <person name="Pitluck S."/>
            <person name="Goltsman E."/>
            <person name="Clum A."/>
            <person name="Sun H."/>
            <person name="Schmutz J."/>
            <person name="Larimer F.W."/>
            <person name="Land M.L."/>
            <person name="Hauser L."/>
            <person name="Kyrpides N."/>
            <person name="Mikhailova N."/>
            <person name="Richardson P.P."/>
            <person name="Janssen P.H."/>
            <person name="de Vos W.M."/>
            <person name="Smidt H."/>
        </authorList>
    </citation>
    <scope>NUCLEOTIDE SEQUENCE [LARGE SCALE GENOMIC DNA]</scope>
    <source>
        <strain evidence="11">DSM 11246 / JCM 15787 / PB90-1</strain>
    </source>
</reference>
<dbReference type="AlphaFoldDB" id="B1ZUL6"/>
<dbReference type="RefSeq" id="WP_012374437.1">
    <property type="nucleotide sequence ID" value="NC_010571.1"/>
</dbReference>
<sequence>MIATREPQPAGVARFRAKLFAALMVVIVTVTGVTLYFTQRSVAGAFELELQRDFQAQLAALHNVQQLRDAALAERCRLLVRRPRIHAAFEDNALDLLYPSARDELRDIMASADDSGRYGLHAEFYRFLDRHGAPIPPPNARDVGMLTPREEAQLSLPAAPERQQLGYLLRETAVGHDDLAEVIGLPIVSNETGEVLAALVLGFKRIAFADEALGSGIKRGLWLNGRLHLDRPAAAGPAELAAEVARAVAAGGPPRSLATVTAGAPHLLFYKQLNPGSAYAPAYEVCVYPLEELQRRQRESLWRIVAVAAALLLAGFGASHLLARRFARPVEALVVDSAQNRAQREKAEAALELTHEELQRAARFSADASHQLKTPVTVLRAGLEELLARENLTAEECHEISTLIHQTYRLSGVIEDLLLLSRMDAGRLKIDFGPVNLSQMIEAALDDLSAQSDDLDLTVESDYPPDLMVEGEKRYLSLILQNLLENARKYNEPGGRVRITTRAETGAVFLVVGNTGKTILPAAQEHIFERFHRGAVGENVPGYGLGLNLARELARLHGGDLRLLRSEAGWTEFQVSFRLARLEPTRL</sequence>
<dbReference type="eggNOG" id="COG2205">
    <property type="taxonomic scope" value="Bacteria"/>
</dbReference>
<evidence type="ECO:0000256" key="8">
    <source>
        <dbReference type="SAM" id="Phobius"/>
    </source>
</evidence>
<keyword evidence="4" id="KW-0808">Transferase</keyword>
<dbReference type="SMART" id="SM00388">
    <property type="entry name" value="HisKA"/>
    <property type="match status" value="1"/>
</dbReference>
<name>B1ZUL6_OPITP</name>
<dbReference type="Proteomes" id="UP000007013">
    <property type="component" value="Chromosome"/>
</dbReference>
<dbReference type="GO" id="GO:0000155">
    <property type="term" value="F:phosphorelay sensor kinase activity"/>
    <property type="evidence" value="ECO:0007669"/>
    <property type="project" value="InterPro"/>
</dbReference>
<dbReference type="SMART" id="SM00387">
    <property type="entry name" value="HATPase_c"/>
    <property type="match status" value="1"/>
</dbReference>
<organism evidence="10 11">
    <name type="scientific">Opitutus terrae (strain DSM 11246 / JCM 15787 / PB90-1)</name>
    <dbReference type="NCBI Taxonomy" id="452637"/>
    <lineage>
        <taxon>Bacteria</taxon>
        <taxon>Pseudomonadati</taxon>
        <taxon>Verrucomicrobiota</taxon>
        <taxon>Opitutia</taxon>
        <taxon>Opitutales</taxon>
        <taxon>Opitutaceae</taxon>
        <taxon>Opitutus</taxon>
    </lineage>
</organism>